<dbReference type="InterPro" id="IPR051203">
    <property type="entry name" value="Polysaccharide_Synthase-Rel"/>
</dbReference>
<dbReference type="Proteomes" id="UP000885722">
    <property type="component" value="Unassembled WGS sequence"/>
</dbReference>
<evidence type="ECO:0000313" key="2">
    <source>
        <dbReference type="EMBL" id="HFC03314.1"/>
    </source>
</evidence>
<dbReference type="InterPro" id="IPR003869">
    <property type="entry name" value="Polysac_CapD-like"/>
</dbReference>
<sequence>KKMIRLYGKEGEVEIVYTGLRPGEKLYEELLLDDAECKTRYESIYVAGSTDYPIEKLRADIEALMAAGDLRERLRRIVPEYRPADSD</sequence>
<evidence type="ECO:0000259" key="1">
    <source>
        <dbReference type="Pfam" id="PF02719"/>
    </source>
</evidence>
<comment type="caution">
    <text evidence="2">The sequence shown here is derived from an EMBL/GenBank/DDBJ whole genome shotgun (WGS) entry which is preliminary data.</text>
</comment>
<dbReference type="PANTHER" id="PTHR43318">
    <property type="entry name" value="UDP-N-ACETYLGLUCOSAMINE 4,6-DEHYDRATASE"/>
    <property type="match status" value="1"/>
</dbReference>
<feature type="non-terminal residue" evidence="2">
    <location>
        <position position="1"/>
    </location>
</feature>
<accession>A0A7V2WLL3</accession>
<name>A0A7V2WLL3_9BACT</name>
<dbReference type="AlphaFoldDB" id="A0A7V2WLL3"/>
<proteinExistence type="predicted"/>
<dbReference type="Pfam" id="PF02719">
    <property type="entry name" value="Polysacc_synt_2"/>
    <property type="match status" value="1"/>
</dbReference>
<reference evidence="2" key="1">
    <citation type="journal article" date="2020" name="mSystems">
        <title>Genome- and Community-Level Interaction Insights into Carbon Utilization and Element Cycling Functions of Hydrothermarchaeota in Hydrothermal Sediment.</title>
        <authorList>
            <person name="Zhou Z."/>
            <person name="Liu Y."/>
            <person name="Xu W."/>
            <person name="Pan J."/>
            <person name="Luo Z.H."/>
            <person name="Li M."/>
        </authorList>
    </citation>
    <scope>NUCLEOTIDE SEQUENCE [LARGE SCALE GENOMIC DNA]</scope>
    <source>
        <strain evidence="2">HyVt-513</strain>
    </source>
</reference>
<organism evidence="2">
    <name type="scientific">Nitratifractor salsuginis</name>
    <dbReference type="NCBI Taxonomy" id="269261"/>
    <lineage>
        <taxon>Bacteria</taxon>
        <taxon>Pseudomonadati</taxon>
        <taxon>Campylobacterota</taxon>
        <taxon>Epsilonproteobacteria</taxon>
        <taxon>Campylobacterales</taxon>
        <taxon>Sulfurovaceae</taxon>
        <taxon>Nitratifractor</taxon>
    </lineage>
</organism>
<gene>
    <name evidence="2" type="ORF">ENJ74_00445</name>
</gene>
<dbReference type="EMBL" id="DRNO01000031">
    <property type="protein sequence ID" value="HFC03314.1"/>
    <property type="molecule type" value="Genomic_DNA"/>
</dbReference>
<dbReference type="PANTHER" id="PTHR43318:SF1">
    <property type="entry name" value="POLYSACCHARIDE BIOSYNTHESIS PROTEIN EPSC-RELATED"/>
    <property type="match status" value="1"/>
</dbReference>
<dbReference type="Gene3D" id="3.40.50.720">
    <property type="entry name" value="NAD(P)-binding Rossmann-like Domain"/>
    <property type="match status" value="1"/>
</dbReference>
<protein>
    <submittedName>
        <fullName evidence="2">UDP-N-acetylglucosamine 4,6-dehydratase</fullName>
    </submittedName>
</protein>
<feature type="domain" description="Polysaccharide biosynthesis protein CapD-like" evidence="1">
    <location>
        <begin position="1"/>
        <end position="47"/>
    </location>
</feature>